<dbReference type="HOGENOM" id="CLU_026425_1_0_7"/>
<organism evidence="8 9">
    <name type="scientific">Bdellovibrio bacteriovorus str. Tiberius</name>
    <dbReference type="NCBI Taxonomy" id="1069642"/>
    <lineage>
        <taxon>Bacteria</taxon>
        <taxon>Pseudomonadati</taxon>
        <taxon>Bdellovibrionota</taxon>
        <taxon>Bdellovibrionia</taxon>
        <taxon>Bdellovibrionales</taxon>
        <taxon>Pseudobdellovibrionaceae</taxon>
        <taxon>Bdellovibrio</taxon>
    </lineage>
</organism>
<dbReference type="Proteomes" id="UP000010074">
    <property type="component" value="Chromosome"/>
</dbReference>
<dbReference type="STRING" id="1069642.Bdt_0906"/>
<dbReference type="Pfam" id="PF19289">
    <property type="entry name" value="PmbA_TldD_3rd"/>
    <property type="match status" value="1"/>
</dbReference>
<dbReference type="Gene3D" id="3.30.2290.10">
    <property type="entry name" value="PmbA/TldD superfamily"/>
    <property type="match status" value="1"/>
</dbReference>
<dbReference type="OrthoDB" id="5287859at2"/>
<evidence type="ECO:0000259" key="5">
    <source>
        <dbReference type="Pfam" id="PF01523"/>
    </source>
</evidence>
<dbReference type="GO" id="GO:0005829">
    <property type="term" value="C:cytosol"/>
    <property type="evidence" value="ECO:0007669"/>
    <property type="project" value="TreeGrafter"/>
</dbReference>
<evidence type="ECO:0000256" key="3">
    <source>
        <dbReference type="ARBA" id="ARBA00022801"/>
    </source>
</evidence>
<dbReference type="PANTHER" id="PTHR30624">
    <property type="entry name" value="UNCHARACTERIZED PROTEIN TLDD AND PMBA"/>
    <property type="match status" value="1"/>
</dbReference>
<dbReference type="InterPro" id="IPR051463">
    <property type="entry name" value="Peptidase_U62_metallo"/>
</dbReference>
<evidence type="ECO:0000313" key="8">
    <source>
        <dbReference type="EMBL" id="AFY00606.1"/>
    </source>
</evidence>
<name>K7YLG1_BDEBC</name>
<feature type="domain" description="Metalloprotease TldD/E C-terminal" evidence="6">
    <location>
        <begin position="228"/>
        <end position="459"/>
    </location>
</feature>
<gene>
    <name evidence="8" type="primary">tldD</name>
    <name evidence="8" type="ORF">Bdt_0906</name>
</gene>
<dbReference type="InterPro" id="IPR035068">
    <property type="entry name" value="TldD/PmbA_N"/>
</dbReference>
<evidence type="ECO:0000313" key="9">
    <source>
        <dbReference type="Proteomes" id="UP000010074"/>
    </source>
</evidence>
<dbReference type="Pfam" id="PF19290">
    <property type="entry name" value="PmbA_TldD_2nd"/>
    <property type="match status" value="1"/>
</dbReference>
<dbReference type="InterPro" id="IPR045569">
    <property type="entry name" value="Metalloprtase-TldD/E_C"/>
</dbReference>
<feature type="domain" description="Metalloprotease TldD/E central" evidence="7">
    <location>
        <begin position="112"/>
        <end position="218"/>
    </location>
</feature>
<dbReference type="InterPro" id="IPR036059">
    <property type="entry name" value="TldD/PmbA_sf"/>
</dbReference>
<proteinExistence type="inferred from homology"/>
<dbReference type="InterPro" id="IPR002510">
    <property type="entry name" value="Metalloprtase-TldD/E_N"/>
</dbReference>
<evidence type="ECO:0000259" key="6">
    <source>
        <dbReference type="Pfam" id="PF19289"/>
    </source>
</evidence>
<sequence length="462" mass="49909">MIIQPHILSKALDAALSTGADFADIFVEDTYSSQLTVLNSKADQAIVGQLYGAGIRLFFGHEIVYVTTNDLSEVGLVKAALNAAQSRGTGAASKSMPLMQVPFDSVHTFGEKPWEMNRERKFKWLNGIDQHARARNSAVTQVEAGLNEKFQRVQIANSRGLMAYDERAYSRIRMQTFVESNGVKESSADDEGHMGTSEVYDQIDLKSLAEGAVDRAMLLTKAAYAPAGDMPVLIDNAFGGVLFHEACGHGLETTGVAKDSSVFCGKMNQKIAHECVTAIDDGTIENGWGSLNMDDEGNKTKKTTLIENGVLRSYIVDEMGSRQTGYEITGSGRRQSYKYAPASRMRNTFIAAGKDKFEDMVRDVDYGLYAKRMGGGSVNPGTGDYNFQVAEGYIIRNGRIEEAVKGACLIGRGIDTLGKITRVSDDLKLARGMCGSVSGTIPAAVGQPQVLVSSLMVGGRAK</sequence>
<dbReference type="PATRIC" id="fig|1069642.3.peg.891"/>
<reference evidence="8 9" key="1">
    <citation type="journal article" date="2012" name="BMC Genomics">
        <title>Genome analysis of a simultaneously predatory and prey-independent, novel Bdellovibrio bacteriovorus from the River Tiber, supports in silico predictions of both ancient and recent lateral gene transfer from diverse bacteria.</title>
        <authorList>
            <person name="Hobley L."/>
            <person name="Lerner T.R."/>
            <person name="Williams L.E."/>
            <person name="Lambert C."/>
            <person name="Till R."/>
            <person name="Milner D.S."/>
            <person name="Basford S.M."/>
            <person name="Capeness M.J."/>
            <person name="Fenton A.K."/>
            <person name="Atterbury R.J."/>
            <person name="Harris M.A."/>
            <person name="Sockett R.E."/>
        </authorList>
    </citation>
    <scope>NUCLEOTIDE SEQUENCE [LARGE SCALE GENOMIC DNA]</scope>
    <source>
        <strain evidence="8 9">Tiberius</strain>
    </source>
</reference>
<dbReference type="Pfam" id="PF01523">
    <property type="entry name" value="PmbA_TldD_1st"/>
    <property type="match status" value="1"/>
</dbReference>
<evidence type="ECO:0000256" key="4">
    <source>
        <dbReference type="ARBA" id="ARBA00023049"/>
    </source>
</evidence>
<keyword evidence="2 8" id="KW-0645">Protease</keyword>
<feature type="domain" description="Metalloprotease TldD/E N-terminal" evidence="5">
    <location>
        <begin position="23"/>
        <end position="84"/>
    </location>
</feature>
<accession>K7YLG1</accession>
<dbReference type="InterPro" id="IPR045570">
    <property type="entry name" value="Metalloprtase-TldD/E_cen_dom"/>
</dbReference>
<keyword evidence="3" id="KW-0378">Hydrolase</keyword>
<protein>
    <submittedName>
        <fullName evidence="8">Putative Zn-dependent protease</fullName>
    </submittedName>
</protein>
<keyword evidence="4" id="KW-0482">Metalloprotease</keyword>
<dbReference type="PANTHER" id="PTHR30624:SF4">
    <property type="entry name" value="METALLOPROTEASE TLDD"/>
    <property type="match status" value="1"/>
</dbReference>
<evidence type="ECO:0000256" key="1">
    <source>
        <dbReference type="ARBA" id="ARBA00005836"/>
    </source>
</evidence>
<dbReference type="GO" id="GO:0006508">
    <property type="term" value="P:proteolysis"/>
    <property type="evidence" value="ECO:0007669"/>
    <property type="project" value="UniProtKB-KW"/>
</dbReference>
<dbReference type="EMBL" id="CP002930">
    <property type="protein sequence ID" value="AFY00606.1"/>
    <property type="molecule type" value="Genomic_DNA"/>
</dbReference>
<comment type="similarity">
    <text evidence="1">Belongs to the peptidase U62 family.</text>
</comment>
<evidence type="ECO:0000256" key="2">
    <source>
        <dbReference type="ARBA" id="ARBA00022670"/>
    </source>
</evidence>
<dbReference type="RefSeq" id="WP_015090080.1">
    <property type="nucleotide sequence ID" value="NC_019567.1"/>
</dbReference>
<dbReference type="AlphaFoldDB" id="K7YLG1"/>
<dbReference type="GO" id="GO:0008237">
    <property type="term" value="F:metallopeptidase activity"/>
    <property type="evidence" value="ECO:0007669"/>
    <property type="project" value="UniProtKB-KW"/>
</dbReference>
<evidence type="ECO:0000259" key="7">
    <source>
        <dbReference type="Pfam" id="PF19290"/>
    </source>
</evidence>
<dbReference type="SUPFAM" id="SSF111283">
    <property type="entry name" value="Putative modulator of DNA gyrase, PmbA/TldD"/>
    <property type="match status" value="1"/>
</dbReference>
<dbReference type="KEGG" id="bbat:Bdt_0906"/>